<keyword evidence="2" id="KW-0645">Protease</keyword>
<evidence type="ECO:0000313" key="3">
    <source>
        <dbReference type="Proteomes" id="UP000494245"/>
    </source>
</evidence>
<dbReference type="Gene3D" id="1.25.40.10">
    <property type="entry name" value="Tetratricopeptide repeat domain"/>
    <property type="match status" value="4"/>
</dbReference>
<name>A0A6V8LZR6_9BACT</name>
<protein>
    <submittedName>
        <fullName evidence="2">Beta-barrel assembly-enhancing protease</fullName>
        <ecNumber evidence="2">3.4.-.-</ecNumber>
    </submittedName>
</protein>
<organism evidence="2 3">
    <name type="scientific">Fundidesulfovibrio magnetotacticus</name>
    <dbReference type="NCBI Taxonomy" id="2730080"/>
    <lineage>
        <taxon>Bacteria</taxon>
        <taxon>Pseudomonadati</taxon>
        <taxon>Thermodesulfobacteriota</taxon>
        <taxon>Desulfovibrionia</taxon>
        <taxon>Desulfovibrionales</taxon>
        <taxon>Desulfovibrionaceae</taxon>
        <taxon>Fundidesulfovibrio</taxon>
    </lineage>
</organism>
<evidence type="ECO:0000256" key="1">
    <source>
        <dbReference type="PROSITE-ProRule" id="PRU00339"/>
    </source>
</evidence>
<comment type="caution">
    <text evidence="2">The sequence shown here is derived from an EMBL/GenBank/DDBJ whole genome shotgun (WGS) entry which is preliminary data.</text>
</comment>
<dbReference type="Pfam" id="PF14559">
    <property type="entry name" value="TPR_19"/>
    <property type="match status" value="2"/>
</dbReference>
<keyword evidence="1" id="KW-0802">TPR repeat</keyword>
<dbReference type="GO" id="GO:0000127">
    <property type="term" value="C:transcription factor TFIIIC complex"/>
    <property type="evidence" value="ECO:0007669"/>
    <property type="project" value="TreeGrafter"/>
</dbReference>
<dbReference type="EC" id="3.4.-.-" evidence="2"/>
<dbReference type="InterPro" id="IPR019734">
    <property type="entry name" value="TPR_rpt"/>
</dbReference>
<keyword evidence="3" id="KW-1185">Reference proteome</keyword>
<dbReference type="PANTHER" id="PTHR23082:SF0">
    <property type="entry name" value="GENERAL TRANSCRIPTION FACTOR 3C POLYPEPTIDE 3"/>
    <property type="match status" value="1"/>
</dbReference>
<dbReference type="EMBL" id="BLTE01000014">
    <property type="protein sequence ID" value="GFK95127.1"/>
    <property type="molecule type" value="Genomic_DNA"/>
</dbReference>
<feature type="repeat" description="TPR" evidence="1">
    <location>
        <begin position="894"/>
        <end position="927"/>
    </location>
</feature>
<gene>
    <name evidence="2" type="primary">bepA_9</name>
    <name evidence="2" type="ORF">NNJEOMEG_02985</name>
</gene>
<reference evidence="2 3" key="1">
    <citation type="submission" date="2020-04" db="EMBL/GenBank/DDBJ databases">
        <authorList>
            <consortium name="Desulfovibrio sp. FSS-1 genome sequencing consortium"/>
            <person name="Shimoshige H."/>
            <person name="Kobayashi H."/>
            <person name="Maekawa T."/>
        </authorList>
    </citation>
    <scope>NUCLEOTIDE SEQUENCE [LARGE SCALE GENOMIC DNA]</scope>
    <source>
        <strain evidence="2 3">SIID29052-01</strain>
    </source>
</reference>
<dbReference type="GO" id="GO:0006508">
    <property type="term" value="P:proteolysis"/>
    <property type="evidence" value="ECO:0007669"/>
    <property type="project" value="UniProtKB-KW"/>
</dbReference>
<proteinExistence type="predicted"/>
<reference evidence="2 3" key="2">
    <citation type="submission" date="2020-05" db="EMBL/GenBank/DDBJ databases">
        <title>Draft genome sequence of Desulfovibrio sp. strainFSS-1.</title>
        <authorList>
            <person name="Shimoshige H."/>
            <person name="Kobayashi H."/>
            <person name="Maekawa T."/>
        </authorList>
    </citation>
    <scope>NUCLEOTIDE SEQUENCE [LARGE SCALE GENOMIC DNA]</scope>
    <source>
        <strain evidence="2 3">SIID29052-01</strain>
    </source>
</reference>
<dbReference type="SUPFAM" id="SSF48452">
    <property type="entry name" value="TPR-like"/>
    <property type="match status" value="3"/>
</dbReference>
<dbReference type="RefSeq" id="WP_173085862.1">
    <property type="nucleotide sequence ID" value="NZ_BLTE01000014.1"/>
</dbReference>
<dbReference type="PANTHER" id="PTHR23082">
    <property type="entry name" value="TRANSCRIPTION INITIATION FACTOR IIIC TFIIIC , POLYPEPTIDE 3-RELATED"/>
    <property type="match status" value="1"/>
</dbReference>
<dbReference type="Proteomes" id="UP000494245">
    <property type="component" value="Unassembled WGS sequence"/>
</dbReference>
<dbReference type="GO" id="GO:0008233">
    <property type="term" value="F:peptidase activity"/>
    <property type="evidence" value="ECO:0007669"/>
    <property type="project" value="UniProtKB-KW"/>
</dbReference>
<evidence type="ECO:0000313" key="2">
    <source>
        <dbReference type="EMBL" id="GFK95127.1"/>
    </source>
</evidence>
<dbReference type="InterPro" id="IPR011990">
    <property type="entry name" value="TPR-like_helical_dom_sf"/>
</dbReference>
<dbReference type="GO" id="GO:0006383">
    <property type="term" value="P:transcription by RNA polymerase III"/>
    <property type="evidence" value="ECO:0007669"/>
    <property type="project" value="InterPro"/>
</dbReference>
<dbReference type="InterPro" id="IPR039340">
    <property type="entry name" value="Tfc4/TFIIIC-102/Sfc4"/>
</dbReference>
<keyword evidence="2" id="KW-0378">Hydrolase</keyword>
<sequence length="1000" mass="110098">MILSPWKRLLYLAGLAGMLYFLFPTNTEMVLLNLESDDPIKGKRYLEATLEQNPGDFDLLVLSSELHWAHDQVEPALEDLRRALVIKPRNLRALLLYATYLEWAQHMDKAFDAWERVVERDPKREDVLLKLAGLAAIMDRTDQAGHYSAKWLKSQQKMPRELEANPFFAAVQPQLVKLADSILEGEPSDLDNAVTYELASGFAQARGALADDVQDLSPFATRMLSSLLRAGKITQAVDLAVALDAKGEGFGYRKDIFDMLALAGMSDHADEAMVRMVQTAPGHEQNLVALLNMGAEQGLSQAKTAALERLTAINPREERYRAMLIAQYVDSGNYDRIAELMDRLAWFTGEGLRYVKQVVSAAFVSGDEPFMALVASESDKVNIRDADLLTAKTRLSLALKDFRKAAELTQILKDMPPAESTAALKAILESGKDYDPEAMGQALALALDISPKDVELLRASVTNDAARGRTDTAYAMAKRCLLLTQERQDFERLAAIARETEKPFESMEEVARLGQTLLGADPVTQRLVADLFLEMDKPVEAYAVQRDLALASADAADVARMLELAQYTGRTQDQREALGLAKSIRPDDPGIVRQLAELAMADSDLDMAEVAYQELLRHDPADQDALKRLVDVYSWTNRPAQAEASLKQLIRLDPRNPQLQRQLADIYSWTNKPSQAVEVLEALRAKGTASRQELLRLAEARESAGQGLAALEIVQELLAKSPSDPELLRLGVQYALWHGKPRLAAELSQRQTALPGGEKFLAQTGDCWLGAGEPAKALPWILKARERNPAAPAVKRLLLQAYLGLGKHREVLVLARDLEAQGALSPEETLAVATAYAGLGQWRTVLEKLDPLVQARTLDDEGELILAQALDKTGAKPEAGKLIDRLARKYAGNAPMLVRVGEIALAGARLETAEAIYQQALAAQPQNPVAMRGMATVLSERGSRQKALQMLTAHNTINPNDSDSRMQAGELQASLGNEAKARKEYKKALRLLNQPTGKLN</sequence>
<dbReference type="AlphaFoldDB" id="A0A6V8LZR6"/>
<dbReference type="SMART" id="SM00028">
    <property type="entry name" value="TPR"/>
    <property type="match status" value="9"/>
</dbReference>
<accession>A0A6V8LZR6</accession>
<dbReference type="PROSITE" id="PS50005">
    <property type="entry name" value="TPR"/>
    <property type="match status" value="1"/>
</dbReference>